<dbReference type="Gene3D" id="1.10.1020.10">
    <property type="entry name" value="Adenine-specific Methyltransferase, Domain 2"/>
    <property type="match status" value="1"/>
</dbReference>
<dbReference type="EMBL" id="JAQQAL010000017">
    <property type="protein sequence ID" value="MDC7226806.1"/>
    <property type="molecule type" value="Genomic_DNA"/>
</dbReference>
<feature type="binding site" evidence="7">
    <location>
        <position position="196"/>
    </location>
    <ligand>
        <name>S-adenosyl-L-methionine</name>
        <dbReference type="ChEBI" id="CHEBI:59789"/>
    </ligand>
</feature>
<dbReference type="SUPFAM" id="SSF53335">
    <property type="entry name" value="S-adenosyl-L-methionine-dependent methyltransferases"/>
    <property type="match status" value="1"/>
</dbReference>
<dbReference type="PANTHER" id="PTHR30481">
    <property type="entry name" value="DNA ADENINE METHYLASE"/>
    <property type="match status" value="1"/>
</dbReference>
<dbReference type="PANTHER" id="PTHR30481:SF3">
    <property type="entry name" value="DNA ADENINE METHYLASE"/>
    <property type="match status" value="1"/>
</dbReference>
<dbReference type="GO" id="GO:0032259">
    <property type="term" value="P:methylation"/>
    <property type="evidence" value="ECO:0007669"/>
    <property type="project" value="UniProtKB-KW"/>
</dbReference>
<evidence type="ECO:0000313" key="9">
    <source>
        <dbReference type="EMBL" id="MDC7226806.1"/>
    </source>
</evidence>
<dbReference type="InterPro" id="IPR023095">
    <property type="entry name" value="Ade_MeTrfase_dom_2"/>
</dbReference>
<reference evidence="9 10" key="1">
    <citation type="submission" date="2022-12" db="EMBL/GenBank/DDBJ databases">
        <title>Metagenome assembled genome from gulf of manar.</title>
        <authorList>
            <person name="Kohli P."/>
            <person name="Pk S."/>
            <person name="Venkata Ramana C."/>
            <person name="Sasikala C."/>
        </authorList>
    </citation>
    <scope>NUCLEOTIDE SEQUENCE [LARGE SCALE GENOMIC DNA]</scope>
    <source>
        <strain evidence="9">JB008</strain>
    </source>
</reference>
<sequence length="289" mass="33463">MAKKKLNKLVSPIVKWVGGKRQLLKDIEKHLPQEVYNSKTTYYEPFIGGGAVLFHLQPNKAVINDTNSELVNLYKVIRDCPEDLIDDLKKHKNEEEYFYEIRGLDRDKEVYKNLSNIERASRIVFLNKTCYNGLFRVNSAGEFNTPFGRYKNPNIVNDITIRAIHNYFSNNDINILNTDYSEVLNEITPSSFVYLDPPYDPVSNSANFTGYTKGGFDKDEQIRLKKHCDHLDEKGVHFLLSNSSTDFINGLYKNYKIFHINANRAVNSKAEKRGAVKEVLVRNYEFKED</sequence>
<dbReference type="PROSITE" id="PS00092">
    <property type="entry name" value="N6_MTASE"/>
    <property type="match status" value="1"/>
</dbReference>
<dbReference type="GO" id="GO:0009307">
    <property type="term" value="P:DNA restriction-modification system"/>
    <property type="evidence" value="ECO:0007669"/>
    <property type="project" value="InterPro"/>
</dbReference>
<comment type="similarity">
    <text evidence="1 8">Belongs to the N(4)/N(6)-methyltransferase family.</text>
</comment>
<dbReference type="EC" id="2.1.1.72" evidence="2 8"/>
<dbReference type="GO" id="GO:0043565">
    <property type="term" value="F:sequence-specific DNA binding"/>
    <property type="evidence" value="ECO:0007669"/>
    <property type="project" value="TreeGrafter"/>
</dbReference>
<dbReference type="PRINTS" id="PR00505">
    <property type="entry name" value="D12N6MTFRASE"/>
</dbReference>
<keyword evidence="3 8" id="KW-0489">Methyltransferase</keyword>
<organism evidence="9 10">
    <name type="scientific">Candidatus Thalassospirochaeta sargassi</name>
    <dbReference type="NCBI Taxonomy" id="3119039"/>
    <lineage>
        <taxon>Bacteria</taxon>
        <taxon>Pseudomonadati</taxon>
        <taxon>Spirochaetota</taxon>
        <taxon>Spirochaetia</taxon>
        <taxon>Spirochaetales</taxon>
        <taxon>Spirochaetaceae</taxon>
        <taxon>Candidatus Thalassospirochaeta</taxon>
    </lineage>
</organism>
<dbReference type="GO" id="GO:1904047">
    <property type="term" value="F:S-adenosyl-L-methionine binding"/>
    <property type="evidence" value="ECO:0007669"/>
    <property type="project" value="TreeGrafter"/>
</dbReference>
<gene>
    <name evidence="9" type="ORF">PQJ61_08570</name>
</gene>
<evidence type="ECO:0000256" key="1">
    <source>
        <dbReference type="ARBA" id="ARBA00006594"/>
    </source>
</evidence>
<evidence type="ECO:0000256" key="8">
    <source>
        <dbReference type="RuleBase" id="RU361257"/>
    </source>
</evidence>
<dbReference type="InterPro" id="IPR002052">
    <property type="entry name" value="DNA_methylase_N6_adenine_CS"/>
</dbReference>
<dbReference type="GO" id="GO:0009007">
    <property type="term" value="F:site-specific DNA-methyltransferase (adenine-specific) activity"/>
    <property type="evidence" value="ECO:0007669"/>
    <property type="project" value="UniProtKB-UniRule"/>
</dbReference>
<evidence type="ECO:0000256" key="2">
    <source>
        <dbReference type="ARBA" id="ARBA00011900"/>
    </source>
</evidence>
<accession>A0AAJ1IIE7</accession>
<evidence type="ECO:0000256" key="6">
    <source>
        <dbReference type="ARBA" id="ARBA00047942"/>
    </source>
</evidence>
<evidence type="ECO:0000256" key="7">
    <source>
        <dbReference type="PIRSR" id="PIRSR000398-1"/>
    </source>
</evidence>
<evidence type="ECO:0000256" key="4">
    <source>
        <dbReference type="ARBA" id="ARBA00022679"/>
    </source>
</evidence>
<evidence type="ECO:0000256" key="3">
    <source>
        <dbReference type="ARBA" id="ARBA00022603"/>
    </source>
</evidence>
<dbReference type="PIRSF" id="PIRSF000398">
    <property type="entry name" value="M_m6A_EcoRV"/>
    <property type="match status" value="1"/>
</dbReference>
<dbReference type="Proteomes" id="UP001221217">
    <property type="component" value="Unassembled WGS sequence"/>
</dbReference>
<keyword evidence="5 8" id="KW-0949">S-adenosyl-L-methionine</keyword>
<dbReference type="GO" id="GO:0006298">
    <property type="term" value="P:mismatch repair"/>
    <property type="evidence" value="ECO:0007669"/>
    <property type="project" value="TreeGrafter"/>
</dbReference>
<name>A0AAJ1IIE7_9SPIO</name>
<evidence type="ECO:0000313" key="10">
    <source>
        <dbReference type="Proteomes" id="UP001221217"/>
    </source>
</evidence>
<dbReference type="AlphaFoldDB" id="A0AAJ1IIE7"/>
<proteinExistence type="inferred from homology"/>
<dbReference type="Gene3D" id="3.40.50.150">
    <property type="entry name" value="Vaccinia Virus protein VP39"/>
    <property type="match status" value="1"/>
</dbReference>
<feature type="binding site" evidence="7">
    <location>
        <position position="65"/>
    </location>
    <ligand>
        <name>S-adenosyl-L-methionine</name>
        <dbReference type="ChEBI" id="CHEBI:59789"/>
    </ligand>
</feature>
<feature type="binding site" evidence="7">
    <location>
        <position position="20"/>
    </location>
    <ligand>
        <name>S-adenosyl-L-methionine</name>
        <dbReference type="ChEBI" id="CHEBI:59789"/>
    </ligand>
</feature>
<dbReference type="Pfam" id="PF02086">
    <property type="entry name" value="MethyltransfD12"/>
    <property type="match status" value="1"/>
</dbReference>
<comment type="caution">
    <text evidence="9">The sequence shown here is derived from an EMBL/GenBank/DDBJ whole genome shotgun (WGS) entry which is preliminary data.</text>
</comment>
<comment type="catalytic activity">
    <reaction evidence="6 8">
        <text>a 2'-deoxyadenosine in DNA + S-adenosyl-L-methionine = an N(6)-methyl-2'-deoxyadenosine in DNA + S-adenosyl-L-homocysteine + H(+)</text>
        <dbReference type="Rhea" id="RHEA:15197"/>
        <dbReference type="Rhea" id="RHEA-COMP:12418"/>
        <dbReference type="Rhea" id="RHEA-COMP:12419"/>
        <dbReference type="ChEBI" id="CHEBI:15378"/>
        <dbReference type="ChEBI" id="CHEBI:57856"/>
        <dbReference type="ChEBI" id="CHEBI:59789"/>
        <dbReference type="ChEBI" id="CHEBI:90615"/>
        <dbReference type="ChEBI" id="CHEBI:90616"/>
        <dbReference type="EC" id="2.1.1.72"/>
    </reaction>
</comment>
<protein>
    <recommendedName>
        <fullName evidence="2 8">Site-specific DNA-methyltransferase (adenine-specific)</fullName>
        <ecNumber evidence="2 8">2.1.1.72</ecNumber>
    </recommendedName>
</protein>
<dbReference type="InterPro" id="IPR012327">
    <property type="entry name" value="MeTrfase_D12"/>
</dbReference>
<dbReference type="NCBIfam" id="TIGR00571">
    <property type="entry name" value="dam"/>
    <property type="match status" value="1"/>
</dbReference>
<dbReference type="InterPro" id="IPR012263">
    <property type="entry name" value="M_m6A_EcoRV"/>
</dbReference>
<feature type="binding site" evidence="7">
    <location>
        <position position="16"/>
    </location>
    <ligand>
        <name>S-adenosyl-L-methionine</name>
        <dbReference type="ChEBI" id="CHEBI:59789"/>
    </ligand>
</feature>
<keyword evidence="4 8" id="KW-0808">Transferase</keyword>
<evidence type="ECO:0000256" key="5">
    <source>
        <dbReference type="ARBA" id="ARBA00022691"/>
    </source>
</evidence>
<dbReference type="InterPro" id="IPR029063">
    <property type="entry name" value="SAM-dependent_MTases_sf"/>
</dbReference>